<keyword evidence="5" id="KW-1185">Reference proteome</keyword>
<dbReference type="PANTHER" id="PTHR46189:SF1">
    <property type="entry name" value="LD41958P"/>
    <property type="match status" value="1"/>
</dbReference>
<dbReference type="InterPro" id="IPR001680">
    <property type="entry name" value="WD40_rpt"/>
</dbReference>
<evidence type="ECO:0000313" key="4">
    <source>
        <dbReference type="EMBL" id="CAD8072972.1"/>
    </source>
</evidence>
<feature type="domain" description="PX" evidence="3">
    <location>
        <begin position="1"/>
        <end position="132"/>
    </location>
</feature>
<proteinExistence type="predicted"/>
<accession>A0A8S1M2Z7</accession>
<evidence type="ECO:0000256" key="1">
    <source>
        <dbReference type="PROSITE-ProRule" id="PRU00221"/>
    </source>
</evidence>
<dbReference type="InterPro" id="IPR042234">
    <property type="entry name" value="WDFY1/WDFY2"/>
</dbReference>
<dbReference type="GO" id="GO:0005769">
    <property type="term" value="C:early endosome"/>
    <property type="evidence" value="ECO:0007669"/>
    <property type="project" value="TreeGrafter"/>
</dbReference>
<dbReference type="AlphaFoldDB" id="A0A8S1M2Z7"/>
<feature type="repeat" description="WD" evidence="1">
    <location>
        <begin position="419"/>
        <end position="450"/>
    </location>
</feature>
<name>A0A8S1M2Z7_9CILI</name>
<comment type="caution">
    <text evidence="4">The sequence shown here is derived from an EMBL/GenBank/DDBJ whole genome shotgun (WGS) entry which is preliminary data.</text>
</comment>
<dbReference type="EMBL" id="CAJJDN010000030">
    <property type="protein sequence ID" value="CAD8072972.1"/>
    <property type="molecule type" value="Genomic_DNA"/>
</dbReference>
<dbReference type="Proteomes" id="UP000692954">
    <property type="component" value="Unassembled WGS sequence"/>
</dbReference>
<dbReference type="InterPro" id="IPR001683">
    <property type="entry name" value="PX_dom"/>
</dbReference>
<dbReference type="Pfam" id="PF00400">
    <property type="entry name" value="WD40"/>
    <property type="match status" value="1"/>
</dbReference>
<gene>
    <name evidence="4" type="ORF">PSON_ATCC_30995.1.T0300060</name>
</gene>
<dbReference type="GO" id="GO:0035091">
    <property type="term" value="F:phosphatidylinositol binding"/>
    <property type="evidence" value="ECO:0007669"/>
    <property type="project" value="InterPro"/>
</dbReference>
<feature type="coiled-coil region" evidence="2">
    <location>
        <begin position="92"/>
        <end position="119"/>
    </location>
</feature>
<sequence length="467" mass="55153">MKNAYYLKFNNKSFYLLQTSMSNKNSQEIKIQVGSFIQEKSIIKYIITVECSKKRWQIYKRYSEIELIHNKLIEMYNDLPQFPKKQLFHLNRSEIEFRMQQLNDYLNQLQSRMEIMNSTIIRDFLILDQYDEFLHPVQTQIRILNMCLKDIHENDNITLLLLHDSSILTRIDTYMNNMLDSTKKSPISTVVCFSQNFKQKLFSKEYFKTLICMNFNNSENSFVVGLSSGLVYYYRLDDKYTIDMEEQFQISQTKISGCVLVQREIHAITSNFLKIQNTKKINEFQEITVGQHDLTNIIYNSIRNIIVIANDIGEIYICQVPFVKIGLKVQTHTPQIKQLLIDNERNYLMALNYDPSHIIIFDFAKGLQNGFAQIKTNVEVKNKSLCFEWSKKRGEIFIGNEDGTISIWNVQDLQPFYVFKAHSKGVNMIIWNEDKSLLLTGSDDETLKQWYFPKKWRVSQADNFSTF</sequence>
<evidence type="ECO:0000256" key="2">
    <source>
        <dbReference type="SAM" id="Coils"/>
    </source>
</evidence>
<keyword evidence="2" id="KW-0175">Coiled coil</keyword>
<evidence type="ECO:0000259" key="3">
    <source>
        <dbReference type="PROSITE" id="PS50195"/>
    </source>
</evidence>
<dbReference type="PROSITE" id="PS50082">
    <property type="entry name" value="WD_REPEATS_2"/>
    <property type="match status" value="1"/>
</dbReference>
<dbReference type="SMART" id="SM00312">
    <property type="entry name" value="PX"/>
    <property type="match status" value="1"/>
</dbReference>
<dbReference type="PANTHER" id="PTHR46189">
    <property type="entry name" value="LD41958P"/>
    <property type="match status" value="1"/>
</dbReference>
<organism evidence="4 5">
    <name type="scientific">Paramecium sonneborni</name>
    <dbReference type="NCBI Taxonomy" id="65129"/>
    <lineage>
        <taxon>Eukaryota</taxon>
        <taxon>Sar</taxon>
        <taxon>Alveolata</taxon>
        <taxon>Ciliophora</taxon>
        <taxon>Intramacronucleata</taxon>
        <taxon>Oligohymenophorea</taxon>
        <taxon>Peniculida</taxon>
        <taxon>Parameciidae</taxon>
        <taxon>Paramecium</taxon>
    </lineage>
</organism>
<dbReference type="PROSITE" id="PS50294">
    <property type="entry name" value="WD_REPEATS_REGION"/>
    <property type="match status" value="1"/>
</dbReference>
<keyword evidence="1" id="KW-0853">WD repeat</keyword>
<dbReference type="CDD" id="cd06093">
    <property type="entry name" value="PX_domain"/>
    <property type="match status" value="1"/>
</dbReference>
<protein>
    <recommendedName>
        <fullName evidence="3">PX domain-containing protein</fullName>
    </recommendedName>
</protein>
<reference evidence="4" key="1">
    <citation type="submission" date="2021-01" db="EMBL/GenBank/DDBJ databases">
        <authorList>
            <consortium name="Genoscope - CEA"/>
            <person name="William W."/>
        </authorList>
    </citation>
    <scope>NUCLEOTIDE SEQUENCE</scope>
</reference>
<evidence type="ECO:0000313" key="5">
    <source>
        <dbReference type="Proteomes" id="UP000692954"/>
    </source>
</evidence>
<dbReference type="Pfam" id="PF00787">
    <property type="entry name" value="PX"/>
    <property type="match status" value="1"/>
</dbReference>
<dbReference type="OrthoDB" id="93876at2759"/>
<dbReference type="SMART" id="SM00320">
    <property type="entry name" value="WD40"/>
    <property type="match status" value="2"/>
</dbReference>
<dbReference type="PROSITE" id="PS50195">
    <property type="entry name" value="PX"/>
    <property type="match status" value="1"/>
</dbReference>